<evidence type="ECO:0000313" key="3">
    <source>
        <dbReference type="Proteomes" id="UP001501468"/>
    </source>
</evidence>
<comment type="caution">
    <text evidence="2">The sequence shown here is derived from an EMBL/GenBank/DDBJ whole genome shotgun (WGS) entry which is preliminary data.</text>
</comment>
<accession>A0ABP7DPJ9</accession>
<gene>
    <name evidence="2" type="ORF">GCM10022399_25060</name>
</gene>
<evidence type="ECO:0008006" key="4">
    <source>
        <dbReference type="Google" id="ProtNLM"/>
    </source>
</evidence>
<organism evidence="2 3">
    <name type="scientific">Terrabacter ginsenosidimutans</name>
    <dbReference type="NCBI Taxonomy" id="490575"/>
    <lineage>
        <taxon>Bacteria</taxon>
        <taxon>Bacillati</taxon>
        <taxon>Actinomycetota</taxon>
        <taxon>Actinomycetes</taxon>
        <taxon>Micrococcales</taxon>
        <taxon>Intrasporangiaceae</taxon>
        <taxon>Terrabacter</taxon>
    </lineage>
</organism>
<keyword evidence="1" id="KW-0812">Transmembrane</keyword>
<evidence type="ECO:0000256" key="1">
    <source>
        <dbReference type="SAM" id="Phobius"/>
    </source>
</evidence>
<protein>
    <recommendedName>
        <fullName evidence="4">Pilus assembly protein Flp/PilA</fullName>
    </recommendedName>
</protein>
<feature type="transmembrane region" description="Helical" evidence="1">
    <location>
        <begin position="34"/>
        <end position="53"/>
    </location>
</feature>
<evidence type="ECO:0000313" key="2">
    <source>
        <dbReference type="EMBL" id="GAA3707304.1"/>
    </source>
</evidence>
<sequence>MALHHWEERFTMTKIAAKLQTLLNKERGATAVEYGLMVALIAVVIIAAVTLLGQNLSTTFDNVATSV</sequence>
<keyword evidence="3" id="KW-1185">Reference proteome</keyword>
<keyword evidence="1" id="KW-1133">Transmembrane helix</keyword>
<proteinExistence type="predicted"/>
<dbReference type="InterPro" id="IPR007047">
    <property type="entry name" value="Flp_Fap"/>
</dbReference>
<name>A0ABP7DPJ9_9MICO</name>
<dbReference type="Pfam" id="PF04964">
    <property type="entry name" value="Flp_Fap"/>
    <property type="match status" value="1"/>
</dbReference>
<dbReference type="Proteomes" id="UP001501468">
    <property type="component" value="Unassembled WGS sequence"/>
</dbReference>
<reference evidence="3" key="1">
    <citation type="journal article" date="2019" name="Int. J. Syst. Evol. Microbiol.">
        <title>The Global Catalogue of Microorganisms (GCM) 10K type strain sequencing project: providing services to taxonomists for standard genome sequencing and annotation.</title>
        <authorList>
            <consortium name="The Broad Institute Genomics Platform"/>
            <consortium name="The Broad Institute Genome Sequencing Center for Infectious Disease"/>
            <person name="Wu L."/>
            <person name="Ma J."/>
        </authorList>
    </citation>
    <scope>NUCLEOTIDE SEQUENCE [LARGE SCALE GENOMIC DNA]</scope>
    <source>
        <strain evidence="3">JCM 17125</strain>
    </source>
</reference>
<dbReference type="EMBL" id="BAABDC010000003">
    <property type="protein sequence ID" value="GAA3707304.1"/>
    <property type="molecule type" value="Genomic_DNA"/>
</dbReference>
<keyword evidence="1" id="KW-0472">Membrane</keyword>